<sequence length="117" mass="12296">MVMTGKYWGTLFLLVGLLLAGTGVVLADDLDDGISKFTDDGVSKYDELGEKDRNISFIVQDAKSRANVRAQAGQEQGMAGTSGGGNMNSVIMGPGGNVRGDIIIIDQSKGDKTQVVE</sequence>
<dbReference type="EMBL" id="VJVV01000005">
    <property type="protein sequence ID" value="TRO81969.1"/>
    <property type="molecule type" value="Genomic_DNA"/>
</dbReference>
<keyword evidence="3" id="KW-1185">Reference proteome</keyword>
<dbReference type="Proteomes" id="UP000317155">
    <property type="component" value="Unassembled WGS sequence"/>
</dbReference>
<dbReference type="OrthoDB" id="5405927at2"/>
<proteinExistence type="predicted"/>
<gene>
    <name evidence="2" type="ORF">FL622_09235</name>
</gene>
<dbReference type="AlphaFoldDB" id="A0A550JFI3"/>
<protein>
    <submittedName>
        <fullName evidence="2">Uncharacterized protein</fullName>
    </submittedName>
</protein>
<name>A0A550JFI3_9BACT</name>
<feature type="region of interest" description="Disordered" evidence="1">
    <location>
        <begin position="69"/>
        <end position="90"/>
    </location>
</feature>
<evidence type="ECO:0000313" key="3">
    <source>
        <dbReference type="Proteomes" id="UP000317155"/>
    </source>
</evidence>
<organism evidence="2 3">
    <name type="scientific">Trichloromonas acetexigens</name>
    <dbReference type="NCBI Taxonomy" id="38815"/>
    <lineage>
        <taxon>Bacteria</taxon>
        <taxon>Pseudomonadati</taxon>
        <taxon>Thermodesulfobacteriota</taxon>
        <taxon>Desulfuromonadia</taxon>
        <taxon>Desulfuromonadales</taxon>
        <taxon>Trichloromonadaceae</taxon>
        <taxon>Trichloromonas</taxon>
    </lineage>
</organism>
<reference evidence="2 3" key="1">
    <citation type="submission" date="2019-07" db="EMBL/GenBank/DDBJ databases">
        <title>Insights of Desulfuromonas acetexigens electromicrobiology.</title>
        <authorList>
            <person name="Katuri K."/>
            <person name="Sapireddy V."/>
            <person name="Shaw D.R."/>
            <person name="Saikaly P."/>
        </authorList>
    </citation>
    <scope>NUCLEOTIDE SEQUENCE [LARGE SCALE GENOMIC DNA]</scope>
    <source>
        <strain evidence="2 3">2873</strain>
    </source>
</reference>
<evidence type="ECO:0000313" key="2">
    <source>
        <dbReference type="EMBL" id="TRO81969.1"/>
    </source>
</evidence>
<evidence type="ECO:0000256" key="1">
    <source>
        <dbReference type="SAM" id="MobiDB-lite"/>
    </source>
</evidence>
<dbReference type="RefSeq" id="WP_140396661.1">
    <property type="nucleotide sequence ID" value="NZ_FOJJ01000037.1"/>
</dbReference>
<comment type="caution">
    <text evidence="2">The sequence shown here is derived from an EMBL/GenBank/DDBJ whole genome shotgun (WGS) entry which is preliminary data.</text>
</comment>
<accession>A0A550JFI3</accession>